<dbReference type="PROSITE" id="PS50041">
    <property type="entry name" value="C_TYPE_LECTIN_2"/>
    <property type="match status" value="2"/>
</dbReference>
<dbReference type="SUPFAM" id="SSF56436">
    <property type="entry name" value="C-type lectin-like"/>
    <property type="match status" value="2"/>
</dbReference>
<dbReference type="PANTHER" id="PTHR45784">
    <property type="entry name" value="C-TYPE LECTIN DOMAIN FAMILY 20 MEMBER A-RELATED"/>
    <property type="match status" value="1"/>
</dbReference>
<dbReference type="Proteomes" id="UP000747542">
    <property type="component" value="Unassembled WGS sequence"/>
</dbReference>
<evidence type="ECO:0000313" key="5">
    <source>
        <dbReference type="Proteomes" id="UP000747542"/>
    </source>
</evidence>
<evidence type="ECO:0000256" key="2">
    <source>
        <dbReference type="SAM" id="SignalP"/>
    </source>
</evidence>
<dbReference type="InterPro" id="IPR001304">
    <property type="entry name" value="C-type_lectin-like"/>
</dbReference>
<evidence type="ECO:0000259" key="3">
    <source>
        <dbReference type="PROSITE" id="PS50041"/>
    </source>
</evidence>
<dbReference type="Pfam" id="PF00059">
    <property type="entry name" value="Lectin_C"/>
    <property type="match status" value="2"/>
</dbReference>
<reference evidence="4" key="1">
    <citation type="journal article" date="2021" name="Sci. Adv.">
        <title>The American lobster genome reveals insights on longevity, neural, and immune adaptations.</title>
        <authorList>
            <person name="Polinski J.M."/>
            <person name="Zimin A.V."/>
            <person name="Clark K.F."/>
            <person name="Kohn A.B."/>
            <person name="Sadowski N."/>
            <person name="Timp W."/>
            <person name="Ptitsyn A."/>
            <person name="Khanna P."/>
            <person name="Romanova D.Y."/>
            <person name="Williams P."/>
            <person name="Greenwood S.J."/>
            <person name="Moroz L.L."/>
            <person name="Walt D.R."/>
            <person name="Bodnar A.G."/>
        </authorList>
    </citation>
    <scope>NUCLEOTIDE SEQUENCE</scope>
    <source>
        <strain evidence="4">GMGI-L3</strain>
    </source>
</reference>
<dbReference type="InterPro" id="IPR016186">
    <property type="entry name" value="C-type_lectin-like/link_sf"/>
</dbReference>
<name>A0A8J5JQA6_HOMAM</name>
<comment type="caution">
    <text evidence="4">The sequence shown here is derived from an EMBL/GenBank/DDBJ whole genome shotgun (WGS) entry which is preliminary data.</text>
</comment>
<dbReference type="PROSITE" id="PS00615">
    <property type="entry name" value="C_TYPE_LECTIN_1"/>
    <property type="match status" value="1"/>
</dbReference>
<dbReference type="EMBL" id="JAHLQT010031318">
    <property type="protein sequence ID" value="KAG7160323.1"/>
    <property type="molecule type" value="Genomic_DNA"/>
</dbReference>
<accession>A0A8J5JQA6</accession>
<keyword evidence="1" id="KW-1015">Disulfide bond</keyword>
<feature type="chain" id="PRO_5035177364" evidence="2">
    <location>
        <begin position="21"/>
        <end position="283"/>
    </location>
</feature>
<dbReference type="InterPro" id="IPR018378">
    <property type="entry name" value="C-type_lectin_CS"/>
</dbReference>
<dbReference type="InterPro" id="IPR016187">
    <property type="entry name" value="CTDL_fold"/>
</dbReference>
<sequence length="283" mass="32478">MTPKLFTLLVLAGVVSFVAGQDCFPPYVKLGGQCVFVEYDTQKSWQEAREFCASLAGDGTAGDLATFPTCDEYTTFVRYLALNVPVNTTVWVGAHSLFTPNMWQWLTEESLQTGVPFWAYPEEYNGTENCAAASGSYYYRLVDAHCDLTKLIGNNCYVFEDHVESWERAEQKCREEHDHYAGLLYYPSSCEEFTHMAHHLEADERRKQYWVGGIDVSGKEEWTWVEGGIIPSGPPYWASGEPSHQHDNRPRKHCTIMDPSMRYYLRDEHCNDYHPYICKLTKV</sequence>
<dbReference type="SMART" id="SM00034">
    <property type="entry name" value="CLECT"/>
    <property type="match status" value="2"/>
</dbReference>
<dbReference type="CDD" id="cd00037">
    <property type="entry name" value="CLECT"/>
    <property type="match status" value="2"/>
</dbReference>
<dbReference type="PANTHER" id="PTHR45784:SF3">
    <property type="entry name" value="C-TYPE LECTIN DOMAIN FAMILY 4 MEMBER K-LIKE-RELATED"/>
    <property type="match status" value="1"/>
</dbReference>
<proteinExistence type="predicted"/>
<feature type="signal peptide" evidence="2">
    <location>
        <begin position="1"/>
        <end position="20"/>
    </location>
</feature>
<feature type="domain" description="C-type lectin" evidence="3">
    <location>
        <begin position="30"/>
        <end position="147"/>
    </location>
</feature>
<gene>
    <name evidence="4" type="primary">Mrc1-L3</name>
    <name evidence="4" type="ORF">Hamer_G021283</name>
</gene>
<feature type="domain" description="C-type lectin" evidence="3">
    <location>
        <begin position="152"/>
        <end position="279"/>
    </location>
</feature>
<evidence type="ECO:0000313" key="4">
    <source>
        <dbReference type="EMBL" id="KAG7160323.1"/>
    </source>
</evidence>
<dbReference type="Gene3D" id="3.10.100.10">
    <property type="entry name" value="Mannose-Binding Protein A, subunit A"/>
    <property type="match status" value="2"/>
</dbReference>
<keyword evidence="4" id="KW-0675">Receptor</keyword>
<organism evidence="4 5">
    <name type="scientific">Homarus americanus</name>
    <name type="common">American lobster</name>
    <dbReference type="NCBI Taxonomy" id="6706"/>
    <lineage>
        <taxon>Eukaryota</taxon>
        <taxon>Metazoa</taxon>
        <taxon>Ecdysozoa</taxon>
        <taxon>Arthropoda</taxon>
        <taxon>Crustacea</taxon>
        <taxon>Multicrustacea</taxon>
        <taxon>Malacostraca</taxon>
        <taxon>Eumalacostraca</taxon>
        <taxon>Eucarida</taxon>
        <taxon>Decapoda</taxon>
        <taxon>Pleocyemata</taxon>
        <taxon>Astacidea</taxon>
        <taxon>Nephropoidea</taxon>
        <taxon>Nephropidae</taxon>
        <taxon>Homarus</taxon>
    </lineage>
</organism>
<keyword evidence="5" id="KW-1185">Reference proteome</keyword>
<dbReference type="AlphaFoldDB" id="A0A8J5JQA6"/>
<evidence type="ECO:0000256" key="1">
    <source>
        <dbReference type="ARBA" id="ARBA00023157"/>
    </source>
</evidence>
<keyword evidence="2" id="KW-0732">Signal</keyword>
<protein>
    <submittedName>
        <fullName evidence="4">Macrophage mannose receptor 1-like 3</fullName>
    </submittedName>
</protein>